<proteinExistence type="inferred from homology"/>
<organism evidence="5 6">
    <name type="scientific">Pontibacter saemangeumensis</name>
    <dbReference type="NCBI Taxonomy" id="1084525"/>
    <lineage>
        <taxon>Bacteria</taxon>
        <taxon>Pseudomonadati</taxon>
        <taxon>Bacteroidota</taxon>
        <taxon>Cytophagia</taxon>
        <taxon>Cytophagales</taxon>
        <taxon>Hymenobacteraceae</taxon>
        <taxon>Pontibacter</taxon>
    </lineage>
</organism>
<dbReference type="InterPro" id="IPR011010">
    <property type="entry name" value="DNA_brk_join_enz"/>
</dbReference>
<dbReference type="Gene3D" id="1.10.150.130">
    <property type="match status" value="1"/>
</dbReference>
<reference evidence="6" key="1">
    <citation type="journal article" date="2019" name="Int. J. Syst. Evol. Microbiol.">
        <title>The Global Catalogue of Microorganisms (GCM) 10K type strain sequencing project: providing services to taxonomists for standard genome sequencing and annotation.</title>
        <authorList>
            <consortium name="The Broad Institute Genomics Platform"/>
            <consortium name="The Broad Institute Genome Sequencing Center for Infectious Disease"/>
            <person name="Wu L."/>
            <person name="Ma J."/>
        </authorList>
    </citation>
    <scope>NUCLEOTIDE SEQUENCE [LARGE SCALE GENOMIC DNA]</scope>
    <source>
        <strain evidence="6">JCM 17926</strain>
    </source>
</reference>
<dbReference type="PANTHER" id="PTHR30349">
    <property type="entry name" value="PHAGE INTEGRASE-RELATED"/>
    <property type="match status" value="1"/>
</dbReference>
<keyword evidence="3" id="KW-0233">DNA recombination</keyword>
<evidence type="ECO:0000256" key="3">
    <source>
        <dbReference type="ARBA" id="ARBA00023172"/>
    </source>
</evidence>
<keyword evidence="6" id="KW-1185">Reference proteome</keyword>
<dbReference type="Gene3D" id="1.10.443.10">
    <property type="entry name" value="Intergrase catalytic core"/>
    <property type="match status" value="1"/>
</dbReference>
<evidence type="ECO:0000259" key="4">
    <source>
        <dbReference type="PROSITE" id="PS51898"/>
    </source>
</evidence>
<evidence type="ECO:0000313" key="6">
    <source>
        <dbReference type="Proteomes" id="UP001500552"/>
    </source>
</evidence>
<dbReference type="InterPro" id="IPR010998">
    <property type="entry name" value="Integrase_recombinase_N"/>
</dbReference>
<dbReference type="PROSITE" id="PS51898">
    <property type="entry name" value="TYR_RECOMBINASE"/>
    <property type="match status" value="1"/>
</dbReference>
<dbReference type="InterPro" id="IPR050090">
    <property type="entry name" value="Tyrosine_recombinase_XerCD"/>
</dbReference>
<keyword evidence="2" id="KW-0238">DNA-binding</keyword>
<feature type="domain" description="Tyr recombinase" evidence="4">
    <location>
        <begin position="217"/>
        <end position="409"/>
    </location>
</feature>
<evidence type="ECO:0000256" key="2">
    <source>
        <dbReference type="ARBA" id="ARBA00023125"/>
    </source>
</evidence>
<evidence type="ECO:0000313" key="5">
    <source>
        <dbReference type="EMBL" id="GAA4434802.1"/>
    </source>
</evidence>
<name>A0ABP8LTE1_9BACT</name>
<dbReference type="InterPro" id="IPR013762">
    <property type="entry name" value="Integrase-like_cat_sf"/>
</dbReference>
<protein>
    <submittedName>
        <fullName evidence="5">Site-specific integrase</fullName>
    </submittedName>
</protein>
<dbReference type="InterPro" id="IPR025269">
    <property type="entry name" value="SAM-like_dom"/>
</dbReference>
<evidence type="ECO:0000256" key="1">
    <source>
        <dbReference type="ARBA" id="ARBA00008857"/>
    </source>
</evidence>
<comment type="caution">
    <text evidence="5">The sequence shown here is derived from an EMBL/GenBank/DDBJ whole genome shotgun (WGS) entry which is preliminary data.</text>
</comment>
<dbReference type="RefSeq" id="WP_345159661.1">
    <property type="nucleotide sequence ID" value="NZ_BAABHC010000014.1"/>
</dbReference>
<dbReference type="EMBL" id="BAABHC010000014">
    <property type="protein sequence ID" value="GAA4434802.1"/>
    <property type="molecule type" value="Genomic_DNA"/>
</dbReference>
<dbReference type="PANTHER" id="PTHR30349:SF64">
    <property type="entry name" value="PROPHAGE INTEGRASE INTD-RELATED"/>
    <property type="match status" value="1"/>
</dbReference>
<dbReference type="Pfam" id="PF13102">
    <property type="entry name" value="Phage_int_SAM_5"/>
    <property type="match status" value="1"/>
</dbReference>
<gene>
    <name evidence="5" type="ORF">GCM10023188_26190</name>
</gene>
<comment type="similarity">
    <text evidence="1">Belongs to the 'phage' integrase family.</text>
</comment>
<sequence>MATLKATLNPRPKKDKTHQVLIRVTHARAVVYAGLDIHLPKKDWHKSGSLENRNWVKAGHPLSDIFNERIAEAIRRLREVAARLEAAGAYTAAQVKARYLAGDAPEQADFVAFFALQVEEKERQVASGEGTYSNFKRHRSVQRKLAAYAPSLPMEKLTLQFLQAYRSHLFTAYGNAPNSVAKDLTVLRTVYYSARKLGLAPPGADPFDGVPLTYEQPRKHTLTVTELKALKEMALPERLHHARNLYLLQFFANGARVGDMMLLRHGHIDFARRRVHYTMQKTGKHVSFRITEGVAWVLGQYLPARADAFLLPFLSGKLASDPHPLRSAALRQEIESKTAVVNRLLKEILKLMGVDKHITTHTARHTFAAVAARSGTNAAVFQGLLGHSSLRETQHYLDEFLEEETDAHSERIYGGI</sequence>
<dbReference type="Pfam" id="PF00589">
    <property type="entry name" value="Phage_integrase"/>
    <property type="match status" value="1"/>
</dbReference>
<dbReference type="InterPro" id="IPR002104">
    <property type="entry name" value="Integrase_catalytic"/>
</dbReference>
<accession>A0ABP8LTE1</accession>
<dbReference type="SUPFAM" id="SSF56349">
    <property type="entry name" value="DNA breaking-rejoining enzymes"/>
    <property type="match status" value="1"/>
</dbReference>
<dbReference type="Proteomes" id="UP001500552">
    <property type="component" value="Unassembled WGS sequence"/>
</dbReference>